<dbReference type="Gramene" id="OPUNC06G23260.3">
    <property type="protein sequence ID" value="OPUNC06G23260.3"/>
    <property type="gene ID" value="OPUNC06G23260"/>
</dbReference>
<dbReference type="EnsemblPlants" id="OPUNC06G23260.3">
    <property type="protein sequence ID" value="OPUNC06G23260.3"/>
    <property type="gene ID" value="OPUNC06G23260"/>
</dbReference>
<reference evidence="1" key="1">
    <citation type="submission" date="2015-04" db="UniProtKB">
        <authorList>
            <consortium name="EnsemblPlants"/>
        </authorList>
    </citation>
    <scope>IDENTIFICATION</scope>
</reference>
<dbReference type="Proteomes" id="UP000026962">
    <property type="component" value="Chromosome 6"/>
</dbReference>
<evidence type="ECO:0000313" key="2">
    <source>
        <dbReference type="Proteomes" id="UP000026962"/>
    </source>
</evidence>
<protein>
    <submittedName>
        <fullName evidence="1">Uncharacterized protein</fullName>
    </submittedName>
</protein>
<reference evidence="1" key="2">
    <citation type="submission" date="2018-05" db="EMBL/GenBank/DDBJ databases">
        <title>OpunRS2 (Oryza punctata Reference Sequence Version 2).</title>
        <authorList>
            <person name="Zhang J."/>
            <person name="Kudrna D."/>
            <person name="Lee S."/>
            <person name="Talag J."/>
            <person name="Welchert J."/>
            <person name="Wing R.A."/>
        </authorList>
    </citation>
    <scope>NUCLEOTIDE SEQUENCE [LARGE SCALE GENOMIC DNA]</scope>
</reference>
<proteinExistence type="predicted"/>
<evidence type="ECO:0000313" key="1">
    <source>
        <dbReference type="EnsemblPlants" id="OPUNC06G23260.3"/>
    </source>
</evidence>
<name>A0A0E0LEZ5_ORYPU</name>
<organism evidence="1">
    <name type="scientific">Oryza punctata</name>
    <name type="common">Red rice</name>
    <dbReference type="NCBI Taxonomy" id="4537"/>
    <lineage>
        <taxon>Eukaryota</taxon>
        <taxon>Viridiplantae</taxon>
        <taxon>Streptophyta</taxon>
        <taxon>Embryophyta</taxon>
        <taxon>Tracheophyta</taxon>
        <taxon>Spermatophyta</taxon>
        <taxon>Magnoliopsida</taxon>
        <taxon>Liliopsida</taxon>
        <taxon>Poales</taxon>
        <taxon>Poaceae</taxon>
        <taxon>BOP clade</taxon>
        <taxon>Oryzoideae</taxon>
        <taxon>Oryzeae</taxon>
        <taxon>Oryzinae</taxon>
        <taxon>Oryza</taxon>
    </lineage>
</organism>
<accession>A0A0E0LEZ5</accession>
<dbReference type="AlphaFoldDB" id="A0A0E0LEZ5"/>
<dbReference type="HOGENOM" id="CLU_1520242_0_0_1"/>
<sequence>MADKLIPCSYFLSPHRGRKPATAAERRLGAGGWGLGRRCAASVRASLSRRASQPHRGCSLAALLWRRAGGAKRLLSVRPRERRRLQRSTRATGTGRFLVATPSESREKQRSSTANDGVLMQIDAGICPVKLLLLAFRATRFFIISHVADGNCPVKKLLEIFSTCSGRERPGFEDCSS</sequence>
<keyword evidence="2" id="KW-1185">Reference proteome</keyword>